<accession>A0A4Q4SWH1</accession>
<evidence type="ECO:0000313" key="3">
    <source>
        <dbReference type="Proteomes" id="UP000293360"/>
    </source>
</evidence>
<dbReference type="OrthoDB" id="4636156at2759"/>
<dbReference type="EMBL" id="QJNU01000744">
    <property type="protein sequence ID" value="RYO87646.1"/>
    <property type="molecule type" value="Genomic_DNA"/>
</dbReference>
<name>A0A4Q4SWH1_9PEZI</name>
<keyword evidence="1" id="KW-0732">Signal</keyword>
<dbReference type="AlphaFoldDB" id="A0A4Q4SWH1"/>
<feature type="signal peptide" evidence="1">
    <location>
        <begin position="1"/>
        <end position="17"/>
    </location>
</feature>
<feature type="chain" id="PRO_5020390157" evidence="1">
    <location>
        <begin position="18"/>
        <end position="198"/>
    </location>
</feature>
<proteinExistence type="predicted"/>
<gene>
    <name evidence="2" type="ORF">DL764_008833</name>
</gene>
<reference evidence="2 3" key="1">
    <citation type="submission" date="2018-06" db="EMBL/GenBank/DDBJ databases">
        <title>Complete Genomes of Monosporascus.</title>
        <authorList>
            <person name="Robinson A.J."/>
            <person name="Natvig D.O."/>
        </authorList>
    </citation>
    <scope>NUCLEOTIDE SEQUENCE [LARGE SCALE GENOMIC DNA]</scope>
    <source>
        <strain evidence="2 3">CBS 110550</strain>
    </source>
</reference>
<evidence type="ECO:0000313" key="2">
    <source>
        <dbReference type="EMBL" id="RYO87646.1"/>
    </source>
</evidence>
<organism evidence="2 3">
    <name type="scientific">Monosporascus ibericus</name>
    <dbReference type="NCBI Taxonomy" id="155417"/>
    <lineage>
        <taxon>Eukaryota</taxon>
        <taxon>Fungi</taxon>
        <taxon>Dikarya</taxon>
        <taxon>Ascomycota</taxon>
        <taxon>Pezizomycotina</taxon>
        <taxon>Sordariomycetes</taxon>
        <taxon>Xylariomycetidae</taxon>
        <taxon>Xylariales</taxon>
        <taxon>Xylariales incertae sedis</taxon>
        <taxon>Monosporascus</taxon>
    </lineage>
</organism>
<protein>
    <submittedName>
        <fullName evidence="2">Uncharacterized protein</fullName>
    </submittedName>
</protein>
<sequence length="198" mass="21626">MLRLLTILMCLCAPLQAIPPLGRKAAAPTRSQFIPGRGVPWIDEIPSRRIERFKRDPGITDIARHASHEERAEPDDITCSDLPPAKLPMRAALSTCSTFLKTIGESFCQAKHEPTNWCTLTVWGDPAVIWGSTYGKRKTGASKCKDVAAGIDQILEKCCDDKERCGGWGPAWGNGDILITLGNSEVPHAYKLAANESV</sequence>
<evidence type="ECO:0000256" key="1">
    <source>
        <dbReference type="SAM" id="SignalP"/>
    </source>
</evidence>
<keyword evidence="3" id="KW-1185">Reference proteome</keyword>
<comment type="caution">
    <text evidence="2">The sequence shown here is derived from an EMBL/GenBank/DDBJ whole genome shotgun (WGS) entry which is preliminary data.</text>
</comment>
<dbReference type="Proteomes" id="UP000293360">
    <property type="component" value="Unassembled WGS sequence"/>
</dbReference>
<dbReference type="STRING" id="155417.A0A4Q4SWH1"/>